<feature type="compositionally biased region" description="Acidic residues" evidence="1">
    <location>
        <begin position="1"/>
        <end position="15"/>
    </location>
</feature>
<evidence type="ECO:0000313" key="3">
    <source>
        <dbReference type="Proteomes" id="UP000471521"/>
    </source>
</evidence>
<protein>
    <submittedName>
        <fullName evidence="2">Uncharacterized protein</fullName>
    </submittedName>
</protein>
<sequence length="212" mass="22589">MSDEDSRDDADEVEGPEGTGQEPDESAPSESEEPEDEVLLSRRWVIRILVGLGLGIPIAIEARTLVGIVASWLFGDGEEPATTTQQTTAEPTTSIGEELLPATEPADTLEDAWVQLRDDSWRFEVVVSVENTADAPYTLELGAVTTDAGTRVGGTESSGRVEPGASQTVTSAWSLPSGEDPELLAVTGITHAESGDERVERDVRLGNIPFRG</sequence>
<evidence type="ECO:0000256" key="1">
    <source>
        <dbReference type="SAM" id="MobiDB-lite"/>
    </source>
</evidence>
<gene>
    <name evidence="2" type="ORF">GRX66_15345</name>
</gene>
<accession>A0A6B0SQT4</accession>
<name>A0A6B0SQT4_9EURY</name>
<dbReference type="EMBL" id="WUUU01000169">
    <property type="protein sequence ID" value="MXR21911.1"/>
    <property type="molecule type" value="Genomic_DNA"/>
</dbReference>
<keyword evidence="3" id="KW-1185">Reference proteome</keyword>
<evidence type="ECO:0000313" key="2">
    <source>
        <dbReference type="EMBL" id="MXR21911.1"/>
    </source>
</evidence>
<feature type="region of interest" description="Disordered" evidence="1">
    <location>
        <begin position="1"/>
        <end position="36"/>
    </location>
</feature>
<dbReference type="OrthoDB" id="304988at2157"/>
<dbReference type="Proteomes" id="UP000471521">
    <property type="component" value="Unassembled WGS sequence"/>
</dbReference>
<feature type="compositionally biased region" description="Acidic residues" evidence="1">
    <location>
        <begin position="22"/>
        <end position="36"/>
    </location>
</feature>
<reference evidence="2 3" key="1">
    <citation type="submission" date="2019-12" db="EMBL/GenBank/DDBJ databases">
        <title>Isolation and characterization of three novel carbon monoxide-oxidizing members of Halobacteria from salione crusts and soils.</title>
        <authorList>
            <person name="Myers M.R."/>
            <person name="King G.M."/>
        </authorList>
    </citation>
    <scope>NUCLEOTIDE SEQUENCE [LARGE SCALE GENOMIC DNA]</scope>
    <source>
        <strain evidence="2 3">PCN9</strain>
    </source>
</reference>
<organism evidence="2 3">
    <name type="scientific">Halobacterium bonnevillei</name>
    <dbReference type="NCBI Taxonomy" id="2692200"/>
    <lineage>
        <taxon>Archaea</taxon>
        <taxon>Methanobacteriati</taxon>
        <taxon>Methanobacteriota</taxon>
        <taxon>Stenosarchaea group</taxon>
        <taxon>Halobacteria</taxon>
        <taxon>Halobacteriales</taxon>
        <taxon>Halobacteriaceae</taxon>
        <taxon>Halobacterium</taxon>
    </lineage>
</organism>
<dbReference type="RefSeq" id="WP_159527331.1">
    <property type="nucleotide sequence ID" value="NZ_WUUU01000169.1"/>
</dbReference>
<comment type="caution">
    <text evidence="2">The sequence shown here is derived from an EMBL/GenBank/DDBJ whole genome shotgun (WGS) entry which is preliminary data.</text>
</comment>
<dbReference type="AlphaFoldDB" id="A0A6B0SQT4"/>
<proteinExistence type="predicted"/>